<proteinExistence type="predicted"/>
<comment type="caution">
    <text evidence="2">The sequence shown here is derived from an EMBL/GenBank/DDBJ whole genome shotgun (WGS) entry which is preliminary data.</text>
</comment>
<gene>
    <name evidence="2" type="ORF">F2Q69_00004286</name>
</gene>
<dbReference type="Proteomes" id="UP000712600">
    <property type="component" value="Unassembled WGS sequence"/>
</dbReference>
<dbReference type="CDD" id="cd04481">
    <property type="entry name" value="RPA1_DBD_B_like"/>
    <property type="match status" value="1"/>
</dbReference>
<protein>
    <recommendedName>
        <fullName evidence="4">Replication factor A C-terminal domain-containing protein</fullName>
    </recommendedName>
</protein>
<dbReference type="SUPFAM" id="SSF50249">
    <property type="entry name" value="Nucleic acid-binding proteins"/>
    <property type="match status" value="1"/>
</dbReference>
<organism evidence="2 3">
    <name type="scientific">Brassica cretica</name>
    <name type="common">Mustard</name>
    <dbReference type="NCBI Taxonomy" id="69181"/>
    <lineage>
        <taxon>Eukaryota</taxon>
        <taxon>Viridiplantae</taxon>
        <taxon>Streptophyta</taxon>
        <taxon>Embryophyta</taxon>
        <taxon>Tracheophyta</taxon>
        <taxon>Spermatophyta</taxon>
        <taxon>Magnoliopsida</taxon>
        <taxon>eudicotyledons</taxon>
        <taxon>Gunneridae</taxon>
        <taxon>Pentapetalae</taxon>
        <taxon>rosids</taxon>
        <taxon>malvids</taxon>
        <taxon>Brassicales</taxon>
        <taxon>Brassicaceae</taxon>
        <taxon>Brassiceae</taxon>
        <taxon>Brassica</taxon>
    </lineage>
</organism>
<name>A0A8S9PE47_BRACR</name>
<dbReference type="AlphaFoldDB" id="A0A8S9PE47"/>
<dbReference type="InterPro" id="IPR012340">
    <property type="entry name" value="NA-bd_OB-fold"/>
</dbReference>
<sequence>MVRGNNIACCLWGTYAEQLEPFTENTKDQKIVCLIRFAKISSFRGELQITNAFDASLMYLNTVIPEIADLTQRLSDDHQSLAVVYKQKGKESKRIVYNWDDAEIKSISEVNEANQVVIIVSLTCRPSKFKLHLIVKDDTSTCKLMLVGSIAKSIIGVPAVDLWDGSYEEFGGKVILFGVSIGSDNVNNGALTFVVLDVFSGDKVLSIETESQKISETATSSSTMSSGSVLMLEQHSSDDYPTPSTKRKEGDTDLPDLTFTSKKVCTKLIKHEKMTKRKKSIETNGDEPATKKTTPSFNDMLIPPVIQSFTNSNSYPDIPLSSIWFRLFENIENHQVPINSTSYQQISMLSPQTPRNIRRCVLGLDLMRTEVPHTPVMNSCLTSLTRDLHKNSFDSIKHGIYKRQQSTSKGSKRPVLKDITNVAHFRKFKSNSQSPTFNGSSQTIDGDNSIVGNDLFAGIIDTDEAQVFECSSQENTDNEDEYSDIDDPMDSESTIVLNVPTTTPPMSLCPGGLTKFFISSTNNLKESGNVSTFSFFIL</sequence>
<evidence type="ECO:0000256" key="1">
    <source>
        <dbReference type="SAM" id="MobiDB-lite"/>
    </source>
</evidence>
<accession>A0A8S9PE47</accession>
<evidence type="ECO:0008006" key="4">
    <source>
        <dbReference type="Google" id="ProtNLM"/>
    </source>
</evidence>
<reference evidence="2" key="1">
    <citation type="submission" date="2019-12" db="EMBL/GenBank/DDBJ databases">
        <title>Genome sequencing and annotation of Brassica cretica.</title>
        <authorList>
            <person name="Studholme D.J."/>
            <person name="Sarris P."/>
        </authorList>
    </citation>
    <scope>NUCLEOTIDE SEQUENCE</scope>
    <source>
        <strain evidence="2">PFS-109/04</strain>
        <tissue evidence="2">Leaf</tissue>
    </source>
</reference>
<feature type="region of interest" description="Disordered" evidence="1">
    <location>
        <begin position="276"/>
        <end position="296"/>
    </location>
</feature>
<evidence type="ECO:0000313" key="2">
    <source>
        <dbReference type="EMBL" id="KAF3512451.1"/>
    </source>
</evidence>
<dbReference type="EMBL" id="QGKX02001521">
    <property type="protein sequence ID" value="KAF3512451.1"/>
    <property type="molecule type" value="Genomic_DNA"/>
</dbReference>
<dbReference type="Gene3D" id="2.40.50.140">
    <property type="entry name" value="Nucleic acid-binding proteins"/>
    <property type="match status" value="2"/>
</dbReference>
<evidence type="ECO:0000313" key="3">
    <source>
        <dbReference type="Proteomes" id="UP000712600"/>
    </source>
</evidence>